<dbReference type="STRING" id="97972.A0A2V1CX56"/>
<keyword evidence="3" id="KW-1185">Reference proteome</keyword>
<sequence length="125" mass="13665">DTKYGIHTICCVGTKRLGQRGQILKNYAANIAMELNPKFGGRNHVIHENKLGIIKEDKRMVVGIDDGTHPSPGSLKDTPSVSVMVASTNKFLTQWPTILTAQNGKRRKSGTLVKCLRPGLISGRL</sequence>
<evidence type="ECO:0000313" key="3">
    <source>
        <dbReference type="Proteomes" id="UP000244855"/>
    </source>
</evidence>
<dbReference type="InterPro" id="IPR003165">
    <property type="entry name" value="Piwi"/>
</dbReference>
<organism evidence="2 3">
    <name type="scientific">Periconia macrospinosa</name>
    <dbReference type="NCBI Taxonomy" id="97972"/>
    <lineage>
        <taxon>Eukaryota</taxon>
        <taxon>Fungi</taxon>
        <taxon>Dikarya</taxon>
        <taxon>Ascomycota</taxon>
        <taxon>Pezizomycotina</taxon>
        <taxon>Dothideomycetes</taxon>
        <taxon>Pleosporomycetidae</taxon>
        <taxon>Pleosporales</taxon>
        <taxon>Massarineae</taxon>
        <taxon>Periconiaceae</taxon>
        <taxon>Periconia</taxon>
    </lineage>
</organism>
<dbReference type="Pfam" id="PF02171">
    <property type="entry name" value="Piwi"/>
    <property type="match status" value="1"/>
</dbReference>
<feature type="domain" description="Piwi" evidence="1">
    <location>
        <begin position="2"/>
        <end position="108"/>
    </location>
</feature>
<dbReference type="PANTHER" id="PTHR22891">
    <property type="entry name" value="EUKARYOTIC TRANSLATION INITIATION FACTOR 2C"/>
    <property type="match status" value="1"/>
</dbReference>
<dbReference type="AlphaFoldDB" id="A0A2V1CX56"/>
<dbReference type="Gene3D" id="3.40.50.2300">
    <property type="match status" value="1"/>
</dbReference>
<gene>
    <name evidence="2" type="ORF">DM02DRAFT_685938</name>
</gene>
<reference evidence="2 3" key="1">
    <citation type="journal article" date="2018" name="Sci. Rep.">
        <title>Comparative genomics provides insights into the lifestyle and reveals functional heterogeneity of dark septate endophytic fungi.</title>
        <authorList>
            <person name="Knapp D.G."/>
            <person name="Nemeth J.B."/>
            <person name="Barry K."/>
            <person name="Hainaut M."/>
            <person name="Henrissat B."/>
            <person name="Johnson J."/>
            <person name="Kuo A."/>
            <person name="Lim J.H.P."/>
            <person name="Lipzen A."/>
            <person name="Nolan M."/>
            <person name="Ohm R.A."/>
            <person name="Tamas L."/>
            <person name="Grigoriev I.V."/>
            <person name="Spatafora J.W."/>
            <person name="Nagy L.G."/>
            <person name="Kovacs G.M."/>
        </authorList>
    </citation>
    <scope>NUCLEOTIDE SEQUENCE [LARGE SCALE GENOMIC DNA]</scope>
    <source>
        <strain evidence="2 3">DSE2036</strain>
    </source>
</reference>
<dbReference type="GO" id="GO:0003676">
    <property type="term" value="F:nucleic acid binding"/>
    <property type="evidence" value="ECO:0007669"/>
    <property type="project" value="InterPro"/>
</dbReference>
<dbReference type="Gene3D" id="3.30.420.10">
    <property type="entry name" value="Ribonuclease H-like superfamily/Ribonuclease H"/>
    <property type="match status" value="1"/>
</dbReference>
<dbReference type="SUPFAM" id="SSF53098">
    <property type="entry name" value="Ribonuclease H-like"/>
    <property type="match status" value="1"/>
</dbReference>
<dbReference type="OrthoDB" id="10252740at2759"/>
<name>A0A2V1CX56_9PLEO</name>
<evidence type="ECO:0000313" key="2">
    <source>
        <dbReference type="EMBL" id="PVH90064.1"/>
    </source>
</evidence>
<dbReference type="Proteomes" id="UP000244855">
    <property type="component" value="Unassembled WGS sequence"/>
</dbReference>
<evidence type="ECO:0000259" key="1">
    <source>
        <dbReference type="Pfam" id="PF02171"/>
    </source>
</evidence>
<protein>
    <recommendedName>
        <fullName evidence="1">Piwi domain-containing protein</fullName>
    </recommendedName>
</protein>
<proteinExistence type="predicted"/>
<feature type="non-terminal residue" evidence="2">
    <location>
        <position position="1"/>
    </location>
</feature>
<accession>A0A2V1CX56</accession>
<dbReference type="InterPro" id="IPR036397">
    <property type="entry name" value="RNaseH_sf"/>
</dbReference>
<dbReference type="EMBL" id="KZ806768">
    <property type="protein sequence ID" value="PVH90064.1"/>
    <property type="molecule type" value="Genomic_DNA"/>
</dbReference>
<dbReference type="InterPro" id="IPR012337">
    <property type="entry name" value="RNaseH-like_sf"/>
</dbReference>